<dbReference type="Pfam" id="PF00046">
    <property type="entry name" value="Homeodomain"/>
    <property type="match status" value="1"/>
</dbReference>
<dbReference type="GO" id="GO:0000977">
    <property type="term" value="F:RNA polymerase II transcription regulatory region sequence-specific DNA binding"/>
    <property type="evidence" value="ECO:0007669"/>
    <property type="project" value="TreeGrafter"/>
</dbReference>
<dbReference type="InterPro" id="IPR009057">
    <property type="entry name" value="Homeodomain-like_sf"/>
</dbReference>
<dbReference type="EMBL" id="NCKU01000363">
    <property type="protein sequence ID" value="RWS15793.1"/>
    <property type="molecule type" value="Genomic_DNA"/>
</dbReference>
<evidence type="ECO:0000256" key="2">
    <source>
        <dbReference type="ARBA" id="ARBA00023125"/>
    </source>
</evidence>
<gene>
    <name evidence="8" type="ORF">B4U79_05177</name>
</gene>
<dbReference type="SMART" id="SM00389">
    <property type="entry name" value="HOX"/>
    <property type="match status" value="1"/>
</dbReference>
<proteinExistence type="predicted"/>
<evidence type="ECO:0000313" key="8">
    <source>
        <dbReference type="EMBL" id="RWS15793.1"/>
    </source>
</evidence>
<protein>
    <submittedName>
        <fullName evidence="8">LIM/homeobox protein Lhx9-like protein</fullName>
    </submittedName>
</protein>
<dbReference type="InterPro" id="IPR001356">
    <property type="entry name" value="HD"/>
</dbReference>
<sequence>MKAYFSINHNPDSKDLKDLSEKTQLPKRVLQVWFQNSRAKWRRNILKQQSLGPQIVEECKPLAELDRECHLITSSSGGNNNTSNNRTEHMSPLTIRQEEQTFYTTYLSCNGNAGDDHSNNQNNNLIIDSNRSSCDINNHL</sequence>
<dbReference type="PANTHER" id="PTHR24208">
    <property type="entry name" value="LIM/HOMEOBOX PROTEIN LHX"/>
    <property type="match status" value="1"/>
</dbReference>
<keyword evidence="3 5" id="KW-0371">Homeobox</keyword>
<evidence type="ECO:0000256" key="1">
    <source>
        <dbReference type="ARBA" id="ARBA00004123"/>
    </source>
</evidence>
<dbReference type="InterPro" id="IPR050453">
    <property type="entry name" value="LIM_Homeobox_TF"/>
</dbReference>
<dbReference type="AlphaFoldDB" id="A0A443RKJ2"/>
<dbReference type="CDD" id="cd00086">
    <property type="entry name" value="homeodomain"/>
    <property type="match status" value="1"/>
</dbReference>
<dbReference type="GO" id="GO:0000981">
    <property type="term" value="F:DNA-binding transcription factor activity, RNA polymerase II-specific"/>
    <property type="evidence" value="ECO:0007669"/>
    <property type="project" value="InterPro"/>
</dbReference>
<dbReference type="InterPro" id="IPR017970">
    <property type="entry name" value="Homeobox_CS"/>
</dbReference>
<evidence type="ECO:0000256" key="5">
    <source>
        <dbReference type="PROSITE-ProRule" id="PRU00108"/>
    </source>
</evidence>
<keyword evidence="4 5" id="KW-0539">Nucleus</keyword>
<dbReference type="Proteomes" id="UP000285301">
    <property type="component" value="Unassembled WGS sequence"/>
</dbReference>
<evidence type="ECO:0000313" key="9">
    <source>
        <dbReference type="Proteomes" id="UP000285301"/>
    </source>
</evidence>
<dbReference type="PROSITE" id="PS50071">
    <property type="entry name" value="HOMEOBOX_2"/>
    <property type="match status" value="1"/>
</dbReference>
<name>A0A443RKJ2_9ACAR</name>
<feature type="DNA-binding region" description="Homeobox" evidence="5">
    <location>
        <begin position="3"/>
        <end position="45"/>
    </location>
</feature>
<comment type="subcellular location">
    <subcellularLocation>
        <location evidence="1 5 6">Nucleus</location>
    </subcellularLocation>
</comment>
<evidence type="ECO:0000256" key="6">
    <source>
        <dbReference type="RuleBase" id="RU000682"/>
    </source>
</evidence>
<organism evidence="8 9">
    <name type="scientific">Dinothrombium tinctorium</name>
    <dbReference type="NCBI Taxonomy" id="1965070"/>
    <lineage>
        <taxon>Eukaryota</taxon>
        <taxon>Metazoa</taxon>
        <taxon>Ecdysozoa</taxon>
        <taxon>Arthropoda</taxon>
        <taxon>Chelicerata</taxon>
        <taxon>Arachnida</taxon>
        <taxon>Acari</taxon>
        <taxon>Acariformes</taxon>
        <taxon>Trombidiformes</taxon>
        <taxon>Prostigmata</taxon>
        <taxon>Anystina</taxon>
        <taxon>Parasitengona</taxon>
        <taxon>Trombidioidea</taxon>
        <taxon>Trombidiidae</taxon>
        <taxon>Dinothrombium</taxon>
    </lineage>
</organism>
<keyword evidence="9" id="KW-1185">Reference proteome</keyword>
<dbReference type="GO" id="GO:0005634">
    <property type="term" value="C:nucleus"/>
    <property type="evidence" value="ECO:0007669"/>
    <property type="project" value="UniProtKB-SubCell"/>
</dbReference>
<feature type="domain" description="Homeobox" evidence="7">
    <location>
        <begin position="1"/>
        <end position="44"/>
    </location>
</feature>
<evidence type="ECO:0000259" key="7">
    <source>
        <dbReference type="PROSITE" id="PS50071"/>
    </source>
</evidence>
<dbReference type="SUPFAM" id="SSF46689">
    <property type="entry name" value="Homeodomain-like"/>
    <property type="match status" value="1"/>
</dbReference>
<comment type="caution">
    <text evidence="8">The sequence shown here is derived from an EMBL/GenBank/DDBJ whole genome shotgun (WGS) entry which is preliminary data.</text>
</comment>
<dbReference type="GO" id="GO:0030182">
    <property type="term" value="P:neuron differentiation"/>
    <property type="evidence" value="ECO:0007669"/>
    <property type="project" value="TreeGrafter"/>
</dbReference>
<dbReference type="OrthoDB" id="9990008at2759"/>
<accession>A0A443RKJ2</accession>
<keyword evidence="2 5" id="KW-0238">DNA-binding</keyword>
<dbReference type="STRING" id="1965070.A0A443RKJ2"/>
<evidence type="ECO:0000256" key="4">
    <source>
        <dbReference type="ARBA" id="ARBA00023242"/>
    </source>
</evidence>
<dbReference type="PANTHER" id="PTHR24208:SF168">
    <property type="entry name" value="PROTEIN APTEROUS"/>
    <property type="match status" value="1"/>
</dbReference>
<dbReference type="Gene3D" id="1.10.10.60">
    <property type="entry name" value="Homeodomain-like"/>
    <property type="match status" value="1"/>
</dbReference>
<evidence type="ECO:0000256" key="3">
    <source>
        <dbReference type="ARBA" id="ARBA00023155"/>
    </source>
</evidence>
<dbReference type="PROSITE" id="PS00027">
    <property type="entry name" value="HOMEOBOX_1"/>
    <property type="match status" value="1"/>
</dbReference>
<reference evidence="8 9" key="1">
    <citation type="journal article" date="2018" name="Gigascience">
        <title>Genomes of trombidid mites reveal novel predicted allergens and laterally-transferred genes associated with secondary metabolism.</title>
        <authorList>
            <person name="Dong X."/>
            <person name="Chaisiri K."/>
            <person name="Xia D."/>
            <person name="Armstrong S.D."/>
            <person name="Fang Y."/>
            <person name="Donnelly M.J."/>
            <person name="Kadowaki T."/>
            <person name="McGarry J.W."/>
            <person name="Darby A.C."/>
            <person name="Makepeace B.L."/>
        </authorList>
    </citation>
    <scope>NUCLEOTIDE SEQUENCE [LARGE SCALE GENOMIC DNA]</scope>
    <source>
        <strain evidence="8">UoL-WK</strain>
    </source>
</reference>